<dbReference type="SUPFAM" id="SSF53474">
    <property type="entry name" value="alpha/beta-Hydrolases"/>
    <property type="match status" value="1"/>
</dbReference>
<evidence type="ECO:0000256" key="2">
    <source>
        <dbReference type="ARBA" id="ARBA00022670"/>
    </source>
</evidence>
<keyword evidence="2" id="KW-0645">Protease</keyword>
<dbReference type="GO" id="GO:0004177">
    <property type="term" value="F:aminopeptidase activity"/>
    <property type="evidence" value="ECO:0007669"/>
    <property type="project" value="UniProtKB-KW"/>
</dbReference>
<dbReference type="PANTHER" id="PTHR42776">
    <property type="entry name" value="SERINE PEPTIDASE S9 FAMILY MEMBER"/>
    <property type="match status" value="1"/>
</dbReference>
<feature type="domain" description="Peptidase S9 prolyl oligopeptidase catalytic" evidence="5">
    <location>
        <begin position="457"/>
        <end position="662"/>
    </location>
</feature>
<keyword evidence="7" id="KW-1185">Reference proteome</keyword>
<dbReference type="eggNOG" id="COG1506">
    <property type="taxonomic scope" value="Bacteria"/>
</dbReference>
<protein>
    <submittedName>
        <fullName evidence="6">Dipeptidyl aminopeptidase/acylaminoacyl peptidase</fullName>
    </submittedName>
</protein>
<gene>
    <name evidence="6" type="ORF">JonanDRAFT_1320</name>
</gene>
<evidence type="ECO:0000256" key="1">
    <source>
        <dbReference type="ARBA" id="ARBA00010040"/>
    </source>
</evidence>
<evidence type="ECO:0000313" key="7">
    <source>
        <dbReference type="Proteomes" id="UP000003806"/>
    </source>
</evidence>
<dbReference type="EMBL" id="CM001376">
    <property type="protein sequence ID" value="EHM13684.1"/>
    <property type="molecule type" value="Genomic_DNA"/>
</dbReference>
<dbReference type="Pfam" id="PF00326">
    <property type="entry name" value="Peptidase_S9"/>
    <property type="match status" value="1"/>
</dbReference>
<sequence length="665" mass="74949">MLSILERQNKTACVSQAAMKGVLFMKRAPQHDDLLKMKFLAQPTPSPDGSKIAFTVSSANLDENRYNSDLWLHDLASGSTRQLTGSGREKFFNWTPDGSALVFASERGDAPKETTRFWRLPIDGGEAQHLFDLPYQCGYIWPLADGKFLVKALIKAKEPNPEEASYSVFTELPFSSNGSGFTPSRRWALLLWDSSEEKRLTGPDWDVEMATLSPDGSRVLLTAAVWHDVRPKKNSVYEIDLASGKPELKSSGLDWRFNYAGYRNGRIVVQATDCVRGGLNQDYQFFDISGKKPELIAGDLDSWFRDSVCCDVHYGVGERQSFYVRDGQIICLATRGYKSNLYAVESDGAWRALTDLNAVNDFGVAGSTVAFVGHQGLNLQELFVLQGGETVRLTSFNDGLTGELELSKPEHFTYKNDVGQDLDGWIMKPYGFADGKKYPAVFHIHGGPKAAFGEVYFHEMQCWAARGYSVIYTNPRGADGRTDDFDDIRGHYGDWDYSDLMTFVDECLKQAPFIDPAELFVTGGSYGGYMTNWIVGHTDRFKAACAQRSISNWTSMYGSTDIGFFFVDDQHVEGTPWDYPERYWNDSPLKFAANIKTPLLLIHSDKDMRCDMNQATQIFTALKVRGVECRFCLFHEETHELSRSGKPKERLARLREIADWFDCHK</sequence>
<dbReference type="SUPFAM" id="SSF82171">
    <property type="entry name" value="DPP6 N-terminal domain-like"/>
    <property type="match status" value="1"/>
</dbReference>
<keyword evidence="6" id="KW-0031">Aminopeptidase</keyword>
<reference evidence="6 7" key="1">
    <citation type="submission" date="2011-11" db="EMBL/GenBank/DDBJ databases">
        <title>The Noncontiguous Finished genome of Jonquetella anthropi DSM 22815.</title>
        <authorList>
            <consortium name="US DOE Joint Genome Institute (JGI-PGF)"/>
            <person name="Lucas S."/>
            <person name="Copeland A."/>
            <person name="Lapidus A."/>
            <person name="Glavina del Rio T."/>
            <person name="Dalin E."/>
            <person name="Tice H."/>
            <person name="Bruce D."/>
            <person name="Goodwin L."/>
            <person name="Pitluck S."/>
            <person name="Peters L."/>
            <person name="Mikhailova N."/>
            <person name="Held B."/>
            <person name="Kyrpides N."/>
            <person name="Mavromatis K."/>
            <person name="Ivanova N."/>
            <person name="Markowitz V."/>
            <person name="Cheng J.-F."/>
            <person name="Hugenholtz P."/>
            <person name="Woyke T."/>
            <person name="Wu D."/>
            <person name="Gronow S."/>
            <person name="Wellnitz S."/>
            <person name="Brambilla E."/>
            <person name="Klenk H.-P."/>
            <person name="Eisen J.A."/>
        </authorList>
    </citation>
    <scope>NUCLEOTIDE SEQUENCE [LARGE SCALE GENOMIC DNA]</scope>
    <source>
        <strain evidence="6 7">DSM 22815</strain>
    </source>
</reference>
<accession>H0UMI1</accession>
<evidence type="ECO:0000313" key="6">
    <source>
        <dbReference type="EMBL" id="EHM13684.1"/>
    </source>
</evidence>
<evidence type="ECO:0000256" key="4">
    <source>
        <dbReference type="ARBA" id="ARBA00022825"/>
    </source>
</evidence>
<dbReference type="InterPro" id="IPR029058">
    <property type="entry name" value="AB_hydrolase_fold"/>
</dbReference>
<organism evidence="6 7">
    <name type="scientific">Jonquetella anthropi DSM 22815</name>
    <dbReference type="NCBI Taxonomy" id="885272"/>
    <lineage>
        <taxon>Bacteria</taxon>
        <taxon>Thermotogati</taxon>
        <taxon>Synergistota</taxon>
        <taxon>Synergistia</taxon>
        <taxon>Synergistales</taxon>
        <taxon>Dethiosulfovibrionaceae</taxon>
        <taxon>Jonquetella</taxon>
    </lineage>
</organism>
<dbReference type="Pfam" id="PF07676">
    <property type="entry name" value="PD40"/>
    <property type="match status" value="2"/>
</dbReference>
<dbReference type="STRING" id="885272.JonanDRAFT_1320"/>
<dbReference type="Gene3D" id="2.120.10.30">
    <property type="entry name" value="TolB, C-terminal domain"/>
    <property type="match status" value="1"/>
</dbReference>
<dbReference type="AlphaFoldDB" id="H0UMI1"/>
<dbReference type="Gene3D" id="3.40.50.1820">
    <property type="entry name" value="alpha/beta hydrolase"/>
    <property type="match status" value="1"/>
</dbReference>
<dbReference type="HOGENOM" id="CLU_008615_2_2_0"/>
<proteinExistence type="inferred from homology"/>
<name>H0UMI1_9BACT</name>
<dbReference type="OrthoDB" id="108903at2"/>
<comment type="similarity">
    <text evidence="1">Belongs to the peptidase S9C family.</text>
</comment>
<dbReference type="GO" id="GO:0004252">
    <property type="term" value="F:serine-type endopeptidase activity"/>
    <property type="evidence" value="ECO:0007669"/>
    <property type="project" value="TreeGrafter"/>
</dbReference>
<dbReference type="FunFam" id="3.40.50.1820:FF:000028">
    <property type="entry name" value="S9 family peptidase"/>
    <property type="match status" value="1"/>
</dbReference>
<dbReference type="InterPro" id="IPR011659">
    <property type="entry name" value="WD40"/>
</dbReference>
<dbReference type="GO" id="GO:0006508">
    <property type="term" value="P:proteolysis"/>
    <property type="evidence" value="ECO:0007669"/>
    <property type="project" value="UniProtKB-KW"/>
</dbReference>
<dbReference type="PANTHER" id="PTHR42776:SF27">
    <property type="entry name" value="DIPEPTIDYL PEPTIDASE FAMILY MEMBER 6"/>
    <property type="match status" value="1"/>
</dbReference>
<dbReference type="Proteomes" id="UP000003806">
    <property type="component" value="Chromosome"/>
</dbReference>
<keyword evidence="4" id="KW-0720">Serine protease</keyword>
<dbReference type="InterPro" id="IPR001375">
    <property type="entry name" value="Peptidase_S9_cat"/>
</dbReference>
<evidence type="ECO:0000259" key="5">
    <source>
        <dbReference type="Pfam" id="PF00326"/>
    </source>
</evidence>
<evidence type="ECO:0000256" key="3">
    <source>
        <dbReference type="ARBA" id="ARBA00022801"/>
    </source>
</evidence>
<dbReference type="InterPro" id="IPR011042">
    <property type="entry name" value="6-blade_b-propeller_TolB-like"/>
</dbReference>
<keyword evidence="3" id="KW-0378">Hydrolase</keyword>